<proteinExistence type="predicted"/>
<dbReference type="RefSeq" id="WP_069946229.1">
    <property type="nucleotide sequence ID" value="NZ_CP014143.1"/>
</dbReference>
<protein>
    <recommendedName>
        <fullName evidence="5">Nickel/cobalt homeostasis protein RcnB</fullName>
    </recommendedName>
</protein>
<evidence type="ECO:0000256" key="2">
    <source>
        <dbReference type="SAM" id="SignalP"/>
    </source>
</evidence>
<reference evidence="4" key="1">
    <citation type="submission" date="2016-01" db="EMBL/GenBank/DDBJ databases">
        <title>Complete genome sequence of Microbulbifer sp. CCB-MM1, a halophile isolated from Matang Mangrove Forest, Perak.</title>
        <authorList>
            <person name="Moh T.H."/>
            <person name="Dinesh B."/>
            <person name="Lau N.-S."/>
            <person name="Go F."/>
            <person name="Alexander Chong S.-C."/>
        </authorList>
    </citation>
    <scope>NUCLEOTIDE SEQUENCE [LARGE SCALE GENOMIC DNA]</scope>
    <source>
        <strain evidence="4">CCB-MM1</strain>
    </source>
</reference>
<dbReference type="OrthoDB" id="5739345at2"/>
<accession>A0A1C9W4G4</accession>
<dbReference type="Gene3D" id="3.10.450.160">
    <property type="entry name" value="inner membrane protein cigr"/>
    <property type="match status" value="1"/>
</dbReference>
<feature type="chain" id="PRO_5008895403" description="Nickel/cobalt homeostasis protein RcnB" evidence="2">
    <location>
        <begin position="24"/>
        <end position="101"/>
    </location>
</feature>
<dbReference type="KEGG" id="micc:AUP74_00572"/>
<gene>
    <name evidence="3" type="ORF">AUP74_00572</name>
</gene>
<feature type="region of interest" description="Disordered" evidence="1">
    <location>
        <begin position="25"/>
        <end position="46"/>
    </location>
</feature>
<sequence length="101" mass="10924" precursor="true">MIKPAIAAVISITLAAGASTALAKPGNDLPPGLQKKVENGGDLPPGWKKKLRKGHILEHDIYRHGVIVQPVDRHGIVTISIEGEIVRLVHHTREIVDILSH</sequence>
<evidence type="ECO:0000313" key="4">
    <source>
        <dbReference type="Proteomes" id="UP000095672"/>
    </source>
</evidence>
<dbReference type="EMBL" id="CP014143">
    <property type="protein sequence ID" value="AOS96042.1"/>
    <property type="molecule type" value="Genomic_DNA"/>
</dbReference>
<keyword evidence="2" id="KW-0732">Signal</keyword>
<keyword evidence="4" id="KW-1185">Reference proteome</keyword>
<dbReference type="Proteomes" id="UP000095672">
    <property type="component" value="Chromosome"/>
</dbReference>
<evidence type="ECO:0008006" key="5">
    <source>
        <dbReference type="Google" id="ProtNLM"/>
    </source>
</evidence>
<evidence type="ECO:0000313" key="3">
    <source>
        <dbReference type="EMBL" id="AOS96042.1"/>
    </source>
</evidence>
<name>A0A1C9W4G4_9GAMM</name>
<evidence type="ECO:0000256" key="1">
    <source>
        <dbReference type="SAM" id="MobiDB-lite"/>
    </source>
</evidence>
<feature type="signal peptide" evidence="2">
    <location>
        <begin position="1"/>
        <end position="23"/>
    </location>
</feature>
<dbReference type="STRING" id="1769779.AUP74_00572"/>
<organism evidence="3 4">
    <name type="scientific">Microbulbifer aggregans</name>
    <dbReference type="NCBI Taxonomy" id="1769779"/>
    <lineage>
        <taxon>Bacteria</taxon>
        <taxon>Pseudomonadati</taxon>
        <taxon>Pseudomonadota</taxon>
        <taxon>Gammaproteobacteria</taxon>
        <taxon>Cellvibrionales</taxon>
        <taxon>Microbulbiferaceae</taxon>
        <taxon>Microbulbifer</taxon>
    </lineage>
</organism>
<dbReference type="AlphaFoldDB" id="A0A1C9W4G4"/>
<dbReference type="PATRIC" id="fig|1769779.3.peg.579"/>